<reference evidence="2" key="1">
    <citation type="journal article" date="2019" name="Int. J. Syst. Evol. Microbiol.">
        <title>The Global Catalogue of Microorganisms (GCM) 10K type strain sequencing project: providing services to taxonomists for standard genome sequencing and annotation.</title>
        <authorList>
            <consortium name="The Broad Institute Genomics Platform"/>
            <consortium name="The Broad Institute Genome Sequencing Center for Infectious Disease"/>
            <person name="Wu L."/>
            <person name="Ma J."/>
        </authorList>
    </citation>
    <scope>NUCLEOTIDE SEQUENCE [LARGE SCALE GENOMIC DNA]</scope>
    <source>
        <strain evidence="2">JCM 18019</strain>
    </source>
</reference>
<name>A0ABP9LVF5_9FLAO</name>
<gene>
    <name evidence="1" type="ORF">GCM10023210_04430</name>
</gene>
<comment type="caution">
    <text evidence="1">The sequence shown here is derived from an EMBL/GenBank/DDBJ whole genome shotgun (WGS) entry which is preliminary data.</text>
</comment>
<evidence type="ECO:0000313" key="1">
    <source>
        <dbReference type="EMBL" id="GAA5084528.1"/>
    </source>
</evidence>
<protein>
    <submittedName>
        <fullName evidence="1">Uncharacterized protein</fullName>
    </submittedName>
</protein>
<proteinExistence type="predicted"/>
<dbReference type="EMBL" id="BAABHX010000001">
    <property type="protein sequence ID" value="GAA5084528.1"/>
    <property type="molecule type" value="Genomic_DNA"/>
</dbReference>
<accession>A0ABP9LVF5</accession>
<organism evidence="1 2">
    <name type="scientific">Chryseobacterium ginsengisoli</name>
    <dbReference type="NCBI Taxonomy" id="363853"/>
    <lineage>
        <taxon>Bacteria</taxon>
        <taxon>Pseudomonadati</taxon>
        <taxon>Bacteroidota</taxon>
        <taxon>Flavobacteriia</taxon>
        <taxon>Flavobacteriales</taxon>
        <taxon>Weeksellaceae</taxon>
        <taxon>Chryseobacterium group</taxon>
        <taxon>Chryseobacterium</taxon>
    </lineage>
</organism>
<dbReference type="Proteomes" id="UP001500353">
    <property type="component" value="Unassembled WGS sequence"/>
</dbReference>
<sequence>MVYTYTNRKAILSFIEFNIEKAEFSFGFFDEYVIMTPSFKLARLIFKLGSGQLR</sequence>
<evidence type="ECO:0000313" key="2">
    <source>
        <dbReference type="Proteomes" id="UP001500353"/>
    </source>
</evidence>
<keyword evidence="2" id="KW-1185">Reference proteome</keyword>